<dbReference type="SMART" id="SM00448">
    <property type="entry name" value="REC"/>
    <property type="match status" value="1"/>
</dbReference>
<dbReference type="InterPro" id="IPR001789">
    <property type="entry name" value="Sig_transdc_resp-reg_receiver"/>
</dbReference>
<dbReference type="SUPFAM" id="SSF141868">
    <property type="entry name" value="EAL domain-like"/>
    <property type="match status" value="1"/>
</dbReference>
<dbReference type="GO" id="GO:0000160">
    <property type="term" value="P:phosphorelay signal transduction system"/>
    <property type="evidence" value="ECO:0007669"/>
    <property type="project" value="InterPro"/>
</dbReference>
<dbReference type="SUPFAM" id="SSF52172">
    <property type="entry name" value="CheY-like"/>
    <property type="match status" value="1"/>
</dbReference>
<dbReference type="AlphaFoldDB" id="A0AA37T086"/>
<dbReference type="RefSeq" id="WP_284217507.1">
    <property type="nucleotide sequence ID" value="NZ_BSOT01000005.1"/>
</dbReference>
<dbReference type="InterPro" id="IPR001633">
    <property type="entry name" value="EAL_dom"/>
</dbReference>
<dbReference type="EMBL" id="BSOT01000005">
    <property type="protein sequence ID" value="GLR71216.1"/>
    <property type="molecule type" value="Genomic_DNA"/>
</dbReference>
<sequence>MQKLLLVDDEKSVLSALKRNLMKQPFEVFTAESANDAYEILATNDIQVMMTDFKMPNESGAELIANVSSSYPEVVSLMLSGQADYEQVVDLMSSKSIVKFIKKPWLKSDLVNAVRQAFTHYHQMNHSSWQQRLNTSSFCKAQHEFERLLAVELGKKQKVVICLLNLTNTTDISEKLGQKACEKLQSDMISNAHATLPTGCFSYWNSPSSVVFCFPGFDHDTCLEILTKLRSHIVRKARQHSPSIQLDMRIAYRTIDKCFTTLEFLLEELKQNLNTTNAFKPTLNIDTELSEKLARERLIRTSISEQLNDGKFSLAVQPKIDLSTNLVDSAEVLLRWEHSTLGWLSPEEFIRLAEIDGQITELGSWVVDRSVALAAMMSRTSPTLKSISINLSSRQLYSDSLVSQLKHVIDKYDVDPQKIELEITETCIAQDIEKVIPMMTSLKQLGVGISMDDFGAGSTAYNYLAELPLDILKLDRCLIKDLSASKNKQTLVCKLIECCHSIGIRVVAEGVEDHDTLDILRLFKCDIVQGYVFSPAISPAKFTNMMLQQPFK</sequence>
<dbReference type="GO" id="GO:0071111">
    <property type="term" value="F:cyclic-guanylate-specific phosphodiesterase activity"/>
    <property type="evidence" value="ECO:0007669"/>
    <property type="project" value="InterPro"/>
</dbReference>
<proteinExistence type="predicted"/>
<keyword evidence="5" id="KW-1185">Reference proteome</keyword>
<dbReference type="Proteomes" id="UP001156601">
    <property type="component" value="Unassembled WGS sequence"/>
</dbReference>
<dbReference type="InterPro" id="IPR035919">
    <property type="entry name" value="EAL_sf"/>
</dbReference>
<dbReference type="Gene3D" id="3.20.20.450">
    <property type="entry name" value="EAL domain"/>
    <property type="match status" value="1"/>
</dbReference>
<gene>
    <name evidence="4" type="ORF">GCM10007852_21240</name>
</gene>
<dbReference type="PANTHER" id="PTHR33121">
    <property type="entry name" value="CYCLIC DI-GMP PHOSPHODIESTERASE PDEF"/>
    <property type="match status" value="1"/>
</dbReference>
<dbReference type="InterPro" id="IPR050706">
    <property type="entry name" value="Cyclic-di-GMP_PDE-like"/>
</dbReference>
<evidence type="ECO:0000259" key="3">
    <source>
        <dbReference type="PROSITE" id="PS50883"/>
    </source>
</evidence>
<evidence type="ECO:0000256" key="1">
    <source>
        <dbReference type="PROSITE-ProRule" id="PRU00169"/>
    </source>
</evidence>
<organism evidence="4 5">
    <name type="scientific">Agaribacter marinus</name>
    <dbReference type="NCBI Taxonomy" id="1431249"/>
    <lineage>
        <taxon>Bacteria</taxon>
        <taxon>Pseudomonadati</taxon>
        <taxon>Pseudomonadota</taxon>
        <taxon>Gammaproteobacteria</taxon>
        <taxon>Alteromonadales</taxon>
        <taxon>Alteromonadaceae</taxon>
        <taxon>Agaribacter</taxon>
    </lineage>
</organism>
<evidence type="ECO:0008006" key="6">
    <source>
        <dbReference type="Google" id="ProtNLM"/>
    </source>
</evidence>
<dbReference type="CDD" id="cd01948">
    <property type="entry name" value="EAL"/>
    <property type="match status" value="1"/>
</dbReference>
<dbReference type="PROSITE" id="PS50883">
    <property type="entry name" value="EAL"/>
    <property type="match status" value="1"/>
</dbReference>
<dbReference type="Pfam" id="PF00072">
    <property type="entry name" value="Response_reg"/>
    <property type="match status" value="1"/>
</dbReference>
<evidence type="ECO:0000259" key="2">
    <source>
        <dbReference type="PROSITE" id="PS50110"/>
    </source>
</evidence>
<dbReference type="CDD" id="cd17569">
    <property type="entry name" value="REC_HupR-like"/>
    <property type="match status" value="1"/>
</dbReference>
<dbReference type="Gene3D" id="3.40.50.2300">
    <property type="match status" value="1"/>
</dbReference>
<dbReference type="PROSITE" id="PS50110">
    <property type="entry name" value="RESPONSE_REGULATORY"/>
    <property type="match status" value="1"/>
</dbReference>
<reference evidence="4" key="1">
    <citation type="journal article" date="2014" name="Int. J. Syst. Evol. Microbiol.">
        <title>Complete genome sequence of Corynebacterium casei LMG S-19264T (=DSM 44701T), isolated from a smear-ripened cheese.</title>
        <authorList>
            <consortium name="US DOE Joint Genome Institute (JGI-PGF)"/>
            <person name="Walter F."/>
            <person name="Albersmeier A."/>
            <person name="Kalinowski J."/>
            <person name="Ruckert C."/>
        </authorList>
    </citation>
    <scope>NUCLEOTIDE SEQUENCE</scope>
    <source>
        <strain evidence="4">NBRC 110023</strain>
    </source>
</reference>
<feature type="modified residue" description="4-aspartylphosphate" evidence="1">
    <location>
        <position position="52"/>
    </location>
</feature>
<dbReference type="InterPro" id="IPR011006">
    <property type="entry name" value="CheY-like_superfamily"/>
</dbReference>
<keyword evidence="1" id="KW-0597">Phosphoprotein</keyword>
<feature type="domain" description="Response regulatory" evidence="2">
    <location>
        <begin position="3"/>
        <end position="118"/>
    </location>
</feature>
<comment type="caution">
    <text evidence="4">The sequence shown here is derived from an EMBL/GenBank/DDBJ whole genome shotgun (WGS) entry which is preliminary data.</text>
</comment>
<evidence type="ECO:0000313" key="5">
    <source>
        <dbReference type="Proteomes" id="UP001156601"/>
    </source>
</evidence>
<dbReference type="SMART" id="SM00052">
    <property type="entry name" value="EAL"/>
    <property type="match status" value="1"/>
</dbReference>
<accession>A0AA37T086</accession>
<dbReference type="Pfam" id="PF00563">
    <property type="entry name" value="EAL"/>
    <property type="match status" value="1"/>
</dbReference>
<evidence type="ECO:0000313" key="4">
    <source>
        <dbReference type="EMBL" id="GLR71216.1"/>
    </source>
</evidence>
<name>A0AA37T086_9ALTE</name>
<protein>
    <recommendedName>
        <fullName evidence="6">EAL domain, c-di-GMP-specific phosphodiesterase class I (Or its enzymatically inactive variant)</fullName>
    </recommendedName>
</protein>
<feature type="domain" description="EAL" evidence="3">
    <location>
        <begin position="296"/>
        <end position="550"/>
    </location>
</feature>
<dbReference type="PANTHER" id="PTHR33121:SF79">
    <property type="entry name" value="CYCLIC DI-GMP PHOSPHODIESTERASE PDED-RELATED"/>
    <property type="match status" value="1"/>
</dbReference>
<reference evidence="4" key="2">
    <citation type="submission" date="2023-01" db="EMBL/GenBank/DDBJ databases">
        <title>Draft genome sequence of Agaribacter marinus strain NBRC 110023.</title>
        <authorList>
            <person name="Sun Q."/>
            <person name="Mori K."/>
        </authorList>
    </citation>
    <scope>NUCLEOTIDE SEQUENCE</scope>
    <source>
        <strain evidence="4">NBRC 110023</strain>
    </source>
</reference>